<dbReference type="STRING" id="633697.EubceDRAFT1_1508"/>
<comment type="subcellular location">
    <subcellularLocation>
        <location evidence="3 16">Cytoplasm</location>
    </subcellularLocation>
</comment>
<dbReference type="InterPro" id="IPR043129">
    <property type="entry name" value="ATPase_NBD"/>
</dbReference>
<evidence type="ECO:0000256" key="5">
    <source>
        <dbReference type="ARBA" id="ARBA00011738"/>
    </source>
</evidence>
<dbReference type="GO" id="GO:0005737">
    <property type="term" value="C:cytoplasm"/>
    <property type="evidence" value="ECO:0007669"/>
    <property type="project" value="UniProtKB-SubCell"/>
</dbReference>
<comment type="function">
    <text evidence="16">Catalyzes the phosphorylation of pantothenate (Pan), the first step in CoA biosynthesis.</text>
</comment>
<feature type="active site" description="Proton acceptor" evidence="16">
    <location>
        <position position="113"/>
    </location>
</feature>
<comment type="cofactor">
    <cofactor evidence="16">
        <name>NH4(+)</name>
        <dbReference type="ChEBI" id="CHEBI:28938"/>
    </cofactor>
    <cofactor evidence="16">
        <name>K(+)</name>
        <dbReference type="ChEBI" id="CHEBI:29103"/>
    </cofactor>
    <text evidence="16">A monovalent cation. Ammonium or potassium.</text>
</comment>
<evidence type="ECO:0000313" key="18">
    <source>
        <dbReference type="Proteomes" id="UP000005753"/>
    </source>
</evidence>
<keyword evidence="10 16" id="KW-0418">Kinase</keyword>
<dbReference type="SUPFAM" id="SSF53067">
    <property type="entry name" value="Actin-like ATPase domain"/>
    <property type="match status" value="2"/>
</dbReference>
<dbReference type="AlphaFoldDB" id="I5AU30"/>
<feature type="binding site" evidence="16">
    <location>
        <position position="136"/>
    </location>
    <ligand>
        <name>ATP</name>
        <dbReference type="ChEBI" id="CHEBI:30616"/>
    </ligand>
</feature>
<comment type="cofactor">
    <cofactor evidence="2">
        <name>K(+)</name>
        <dbReference type="ChEBI" id="CHEBI:29103"/>
    </cofactor>
</comment>
<evidence type="ECO:0000256" key="8">
    <source>
        <dbReference type="ARBA" id="ARBA00022679"/>
    </source>
</evidence>
<evidence type="ECO:0000256" key="11">
    <source>
        <dbReference type="ARBA" id="ARBA00022840"/>
    </source>
</evidence>
<dbReference type="Proteomes" id="UP000005753">
    <property type="component" value="Chromosome"/>
</dbReference>
<evidence type="ECO:0000256" key="12">
    <source>
        <dbReference type="ARBA" id="ARBA00022958"/>
    </source>
</evidence>
<keyword evidence="7 16" id="KW-0963">Cytoplasm</keyword>
<reference evidence="17 18" key="1">
    <citation type="submission" date="2010-08" db="EMBL/GenBank/DDBJ databases">
        <authorList>
            <consortium name="US DOE Joint Genome Institute (JGI-PGF)"/>
            <person name="Lucas S."/>
            <person name="Copeland A."/>
            <person name="Lapidus A."/>
            <person name="Cheng J.-F."/>
            <person name="Bruce D."/>
            <person name="Goodwin L."/>
            <person name="Pitluck S."/>
            <person name="Land M.L."/>
            <person name="Hauser L."/>
            <person name="Chang Y.-J."/>
            <person name="Anderson I.J."/>
            <person name="Johnson E."/>
            <person name="Mulhopadhyay B."/>
            <person name="Kyrpides N."/>
            <person name="Woyke T.J."/>
        </authorList>
    </citation>
    <scope>NUCLEOTIDE SEQUENCE [LARGE SCALE GENOMIC DNA]</scope>
    <source>
        <strain evidence="17 18">6</strain>
    </source>
</reference>
<comment type="similarity">
    <text evidence="14 16">Belongs to the type III pantothenate kinase family.</text>
</comment>
<comment type="subunit">
    <text evidence="5 16">Homodimer.</text>
</comment>
<comment type="pathway">
    <text evidence="4 16">Cofactor biosynthesis; coenzyme A biosynthesis; CoA from (R)-pantothenate: step 1/5.</text>
</comment>
<dbReference type="GO" id="GO:0046872">
    <property type="term" value="F:metal ion binding"/>
    <property type="evidence" value="ECO:0007669"/>
    <property type="project" value="UniProtKB-KW"/>
</dbReference>
<dbReference type="HOGENOM" id="CLU_066627_1_0_9"/>
<dbReference type="NCBIfam" id="TIGR00671">
    <property type="entry name" value="baf"/>
    <property type="match status" value="1"/>
</dbReference>
<evidence type="ECO:0000256" key="15">
    <source>
        <dbReference type="ARBA" id="ARBA00040883"/>
    </source>
</evidence>
<dbReference type="GO" id="GO:0015937">
    <property type="term" value="P:coenzyme A biosynthetic process"/>
    <property type="evidence" value="ECO:0007669"/>
    <property type="project" value="UniProtKB-UniRule"/>
</dbReference>
<evidence type="ECO:0000256" key="7">
    <source>
        <dbReference type="ARBA" id="ARBA00022490"/>
    </source>
</evidence>
<evidence type="ECO:0000256" key="14">
    <source>
        <dbReference type="ARBA" id="ARBA00038036"/>
    </source>
</evidence>
<keyword evidence="12 16" id="KW-0630">Potassium</keyword>
<keyword evidence="8 16" id="KW-0808">Transferase</keyword>
<evidence type="ECO:0000256" key="2">
    <source>
        <dbReference type="ARBA" id="ARBA00001958"/>
    </source>
</evidence>
<evidence type="ECO:0000313" key="17">
    <source>
        <dbReference type="EMBL" id="EIM57303.1"/>
    </source>
</evidence>
<proteinExistence type="inferred from homology"/>
<evidence type="ECO:0000256" key="13">
    <source>
        <dbReference type="ARBA" id="ARBA00022993"/>
    </source>
</evidence>
<feature type="binding site" evidence="16">
    <location>
        <position position="188"/>
    </location>
    <ligand>
        <name>substrate</name>
    </ligand>
</feature>
<comment type="catalytic activity">
    <reaction evidence="1 16">
        <text>(R)-pantothenate + ATP = (R)-4'-phosphopantothenate + ADP + H(+)</text>
        <dbReference type="Rhea" id="RHEA:16373"/>
        <dbReference type="ChEBI" id="CHEBI:10986"/>
        <dbReference type="ChEBI" id="CHEBI:15378"/>
        <dbReference type="ChEBI" id="CHEBI:29032"/>
        <dbReference type="ChEBI" id="CHEBI:30616"/>
        <dbReference type="ChEBI" id="CHEBI:456216"/>
        <dbReference type="EC" id="2.7.1.33"/>
    </reaction>
</comment>
<dbReference type="EC" id="2.7.1.33" evidence="6 16"/>
<accession>I5AU30</accession>
<dbReference type="CDD" id="cd24015">
    <property type="entry name" value="ASKHA_NBD_PanK-III"/>
    <property type="match status" value="1"/>
</dbReference>
<feature type="binding site" evidence="16">
    <location>
        <position position="133"/>
    </location>
    <ligand>
        <name>K(+)</name>
        <dbReference type="ChEBI" id="CHEBI:29103"/>
    </ligand>
</feature>
<dbReference type="GO" id="GO:0005524">
    <property type="term" value="F:ATP binding"/>
    <property type="evidence" value="ECO:0007669"/>
    <property type="project" value="UniProtKB-UniRule"/>
</dbReference>
<dbReference type="InterPro" id="IPR004619">
    <property type="entry name" value="Type_III_PanK"/>
</dbReference>
<feature type="binding site" evidence="16">
    <location>
        <begin position="6"/>
        <end position="13"/>
    </location>
    <ligand>
        <name>ATP</name>
        <dbReference type="ChEBI" id="CHEBI:30616"/>
    </ligand>
</feature>
<dbReference type="GO" id="GO:0004594">
    <property type="term" value="F:pantothenate kinase activity"/>
    <property type="evidence" value="ECO:0007669"/>
    <property type="project" value="UniProtKB-UniRule"/>
</dbReference>
<dbReference type="PANTHER" id="PTHR34265:SF1">
    <property type="entry name" value="TYPE III PANTOTHENATE KINASE"/>
    <property type="match status" value="1"/>
</dbReference>
<dbReference type="Pfam" id="PF03309">
    <property type="entry name" value="Pan_kinase"/>
    <property type="match status" value="1"/>
</dbReference>
<evidence type="ECO:0000256" key="4">
    <source>
        <dbReference type="ARBA" id="ARBA00005225"/>
    </source>
</evidence>
<evidence type="ECO:0000256" key="10">
    <source>
        <dbReference type="ARBA" id="ARBA00022777"/>
    </source>
</evidence>
<keyword evidence="11 16" id="KW-0067">ATP-binding</keyword>
<dbReference type="HAMAP" id="MF_01274">
    <property type="entry name" value="Pantothen_kinase_3"/>
    <property type="match status" value="1"/>
</dbReference>
<keyword evidence="16" id="KW-0479">Metal-binding</keyword>
<evidence type="ECO:0000256" key="6">
    <source>
        <dbReference type="ARBA" id="ARBA00012102"/>
    </source>
</evidence>
<gene>
    <name evidence="16" type="primary">coaX</name>
    <name evidence="17" type="ORF">EubceDRAFT1_1508</name>
</gene>
<evidence type="ECO:0000256" key="9">
    <source>
        <dbReference type="ARBA" id="ARBA00022741"/>
    </source>
</evidence>
<name>I5AU30_EUBC6</name>
<dbReference type="eggNOG" id="COG1521">
    <property type="taxonomic scope" value="Bacteria"/>
</dbReference>
<reference evidence="17 18" key="2">
    <citation type="submission" date="2012-02" db="EMBL/GenBank/DDBJ databases">
        <title>Improved High-Quality Draft sequence of Eubacterium cellulosolvens 6.</title>
        <authorList>
            <consortium name="US DOE Joint Genome Institute"/>
            <person name="Lucas S."/>
            <person name="Han J."/>
            <person name="Lapidus A."/>
            <person name="Cheng J.-F."/>
            <person name="Goodwin L."/>
            <person name="Pitluck S."/>
            <person name="Peters L."/>
            <person name="Mikhailova N."/>
            <person name="Gu W."/>
            <person name="Detter J.C."/>
            <person name="Han C."/>
            <person name="Tapia R."/>
            <person name="Land M."/>
            <person name="Hauser L."/>
            <person name="Kyrpides N."/>
            <person name="Ivanova N."/>
            <person name="Pagani I."/>
            <person name="Johnson E."/>
            <person name="Mukhopadhyay B."/>
            <person name="Anderson I."/>
            <person name="Woyke T."/>
        </authorList>
    </citation>
    <scope>NUCLEOTIDE SEQUENCE [LARGE SCALE GENOMIC DNA]</scope>
    <source>
        <strain evidence="17 18">6</strain>
    </source>
</reference>
<sequence>MILAIDIGNTHMVLGCVNEQTNEVISSMQMSTDRVETAHEYAAEIVQILALEKISPEDFCGAIISSVVPMVTTVVKKAVEIITGEKPLVLGEGTDIGMEVDMNGIPADAIAGDLLATAVAAKEAHTLPAIIIDMGTATTVTVVDSRGIYIGGAILPGPGTAMKGLVSDTSLLPAIDFTAPDRAIAKDTINAMKSGIIYGSAGAVDGILERYEEELTASGETKRPVIVATGGMGRIIAPFCRHEILVDDQLLLKGLSIIWKKNN</sequence>
<dbReference type="UniPathway" id="UPA00241">
    <property type="reaction ID" value="UER00352"/>
</dbReference>
<evidence type="ECO:0000256" key="3">
    <source>
        <dbReference type="ARBA" id="ARBA00004496"/>
    </source>
</evidence>
<evidence type="ECO:0000256" key="1">
    <source>
        <dbReference type="ARBA" id="ARBA00001206"/>
    </source>
</evidence>
<dbReference type="EMBL" id="CM001487">
    <property type="protein sequence ID" value="EIM57303.1"/>
    <property type="molecule type" value="Genomic_DNA"/>
</dbReference>
<keyword evidence="18" id="KW-1185">Reference proteome</keyword>
<organism evidence="17 18">
    <name type="scientific">Eubacterium cellulosolvens (strain ATCC 43171 / JCM 9499 / 6)</name>
    <name type="common">Cillobacterium cellulosolvens</name>
    <dbReference type="NCBI Taxonomy" id="633697"/>
    <lineage>
        <taxon>Bacteria</taxon>
        <taxon>Bacillati</taxon>
        <taxon>Bacillota</taxon>
        <taxon>Clostridia</taxon>
        <taxon>Eubacteriales</taxon>
        <taxon>Eubacteriaceae</taxon>
        <taxon>Eubacterium</taxon>
    </lineage>
</organism>
<comment type="caution">
    <text evidence="16">Lacks conserved residue(s) required for the propagation of feature annotation.</text>
</comment>
<protein>
    <recommendedName>
        <fullName evidence="15 16">Type III pantothenate kinase</fullName>
        <ecNumber evidence="6 16">2.7.1.33</ecNumber>
    </recommendedName>
    <alternativeName>
        <fullName evidence="16">PanK-III</fullName>
    </alternativeName>
    <alternativeName>
        <fullName evidence="16">Pantothenic acid kinase</fullName>
    </alternativeName>
</protein>
<keyword evidence="9 16" id="KW-0547">Nucleotide-binding</keyword>
<dbReference type="PANTHER" id="PTHR34265">
    <property type="entry name" value="TYPE III PANTOTHENATE KINASE"/>
    <property type="match status" value="1"/>
</dbReference>
<keyword evidence="13 16" id="KW-0173">Coenzyme A biosynthesis</keyword>
<evidence type="ECO:0000256" key="16">
    <source>
        <dbReference type="HAMAP-Rule" id="MF_01274"/>
    </source>
</evidence>
<dbReference type="Gene3D" id="3.30.420.40">
    <property type="match status" value="2"/>
</dbReference>
<dbReference type="OrthoDB" id="9804707at2"/>